<feature type="region of interest" description="Disordered" evidence="1">
    <location>
        <begin position="32"/>
        <end position="55"/>
    </location>
</feature>
<evidence type="ECO:0000313" key="4">
    <source>
        <dbReference type="Proteomes" id="UP000315471"/>
    </source>
</evidence>
<dbReference type="RefSeq" id="WP_146597966.1">
    <property type="nucleotide sequence ID" value="NZ_SJPY01000001.1"/>
</dbReference>
<comment type="caution">
    <text evidence="3">The sequence shown here is derived from an EMBL/GenBank/DDBJ whole genome shotgun (WGS) entry which is preliminary data.</text>
</comment>
<dbReference type="InterPro" id="IPR021212">
    <property type="entry name" value="DUF2760"/>
</dbReference>
<gene>
    <name evidence="3" type="ORF">Q31b_03950</name>
</gene>
<evidence type="ECO:0000256" key="1">
    <source>
        <dbReference type="SAM" id="MobiDB-lite"/>
    </source>
</evidence>
<dbReference type="Proteomes" id="UP000315471">
    <property type="component" value="Unassembled WGS sequence"/>
</dbReference>
<dbReference type="Pfam" id="PF10816">
    <property type="entry name" value="DUF2760"/>
    <property type="match status" value="1"/>
</dbReference>
<feature type="domain" description="DUF2760" evidence="2">
    <location>
        <begin position="58"/>
        <end position="181"/>
    </location>
</feature>
<feature type="compositionally biased region" description="Pro residues" evidence="1">
    <location>
        <begin position="39"/>
        <end position="49"/>
    </location>
</feature>
<evidence type="ECO:0000259" key="2">
    <source>
        <dbReference type="Pfam" id="PF10816"/>
    </source>
</evidence>
<dbReference type="EMBL" id="SJPY01000001">
    <property type="protein sequence ID" value="TWU45224.1"/>
    <property type="molecule type" value="Genomic_DNA"/>
</dbReference>
<organism evidence="3 4">
    <name type="scientific">Novipirellula aureliae</name>
    <dbReference type="NCBI Taxonomy" id="2527966"/>
    <lineage>
        <taxon>Bacteria</taxon>
        <taxon>Pseudomonadati</taxon>
        <taxon>Planctomycetota</taxon>
        <taxon>Planctomycetia</taxon>
        <taxon>Pirellulales</taxon>
        <taxon>Pirellulaceae</taxon>
        <taxon>Novipirellula</taxon>
    </lineage>
</organism>
<reference evidence="3 4" key="1">
    <citation type="submission" date="2019-02" db="EMBL/GenBank/DDBJ databases">
        <title>Deep-cultivation of Planctomycetes and their phenomic and genomic characterization uncovers novel biology.</title>
        <authorList>
            <person name="Wiegand S."/>
            <person name="Jogler M."/>
            <person name="Boedeker C."/>
            <person name="Pinto D."/>
            <person name="Vollmers J."/>
            <person name="Rivas-Marin E."/>
            <person name="Kohn T."/>
            <person name="Peeters S.H."/>
            <person name="Heuer A."/>
            <person name="Rast P."/>
            <person name="Oberbeckmann S."/>
            <person name="Bunk B."/>
            <person name="Jeske O."/>
            <person name="Meyerdierks A."/>
            <person name="Storesund J.E."/>
            <person name="Kallscheuer N."/>
            <person name="Luecker S."/>
            <person name="Lage O.M."/>
            <person name="Pohl T."/>
            <person name="Merkel B.J."/>
            <person name="Hornburger P."/>
            <person name="Mueller R.-W."/>
            <person name="Bruemmer F."/>
            <person name="Labrenz M."/>
            <person name="Spormann A.M."/>
            <person name="Op Den Camp H."/>
            <person name="Overmann J."/>
            <person name="Amann R."/>
            <person name="Jetten M.S.M."/>
            <person name="Mascher T."/>
            <person name="Medema M.H."/>
            <person name="Devos D.P."/>
            <person name="Kaster A.-K."/>
            <person name="Ovreas L."/>
            <person name="Rohde M."/>
            <person name="Galperin M.Y."/>
            <person name="Jogler C."/>
        </authorList>
    </citation>
    <scope>NUCLEOTIDE SEQUENCE [LARGE SCALE GENOMIC DNA]</scope>
    <source>
        <strain evidence="3 4">Q31b</strain>
    </source>
</reference>
<proteinExistence type="predicted"/>
<evidence type="ECO:0000313" key="3">
    <source>
        <dbReference type="EMBL" id="TWU45224.1"/>
    </source>
</evidence>
<protein>
    <recommendedName>
        <fullName evidence="2">DUF2760 domain-containing protein</fullName>
    </recommendedName>
</protein>
<keyword evidence="4" id="KW-1185">Reference proteome</keyword>
<dbReference type="OrthoDB" id="21395at2"/>
<name>A0A5C6E9C2_9BACT</name>
<dbReference type="AlphaFoldDB" id="A0A5C6E9C2"/>
<sequence length="186" mass="19858">MGLGIALRAFSAALFNKQAADKIRKALDQEITQAEEPKLPAPAPKPVESPKPATSVRSDAVTLLSALQREARLIDLVQEDLANFSDAQVGAAARPCLTQCASTLARLFELKPVDDSGEGSLVQVDAENSIARYQWLGEGGQSEQTSTAGKLVHQGWQATKVELPRWTGRDADATIIAPAQVQRSNG</sequence>
<accession>A0A5C6E9C2</accession>